<dbReference type="InterPro" id="IPR036388">
    <property type="entry name" value="WH-like_DNA-bd_sf"/>
</dbReference>
<dbReference type="Pfam" id="PF07721">
    <property type="entry name" value="TPR_4"/>
    <property type="match status" value="1"/>
</dbReference>
<gene>
    <name evidence="4" type="ORF">HAV00_08360</name>
</gene>
<evidence type="ECO:0000256" key="2">
    <source>
        <dbReference type="PROSITE-ProRule" id="PRU01091"/>
    </source>
</evidence>
<dbReference type="SUPFAM" id="SSF46894">
    <property type="entry name" value="C-terminal effector domain of the bipartite response regulators"/>
    <property type="match status" value="1"/>
</dbReference>
<dbReference type="Gene3D" id="1.25.40.10">
    <property type="entry name" value="Tetratricopeptide repeat domain"/>
    <property type="match status" value="2"/>
</dbReference>
<evidence type="ECO:0000313" key="4">
    <source>
        <dbReference type="EMBL" id="QIP06255.1"/>
    </source>
</evidence>
<dbReference type="SUPFAM" id="SSF52540">
    <property type="entry name" value="P-loop containing nucleoside triphosphate hydrolases"/>
    <property type="match status" value="1"/>
</dbReference>
<dbReference type="GO" id="GO:0000160">
    <property type="term" value="P:phosphorelay signal transduction system"/>
    <property type="evidence" value="ECO:0007669"/>
    <property type="project" value="InterPro"/>
</dbReference>
<dbReference type="RefSeq" id="WP_166467331.1">
    <property type="nucleotide sequence ID" value="NZ_CP050066.2"/>
</dbReference>
<reference evidence="4 5" key="1">
    <citation type="journal article" date="2020" name="Int. J. Syst. Evol. Microbiol.">
        <title>Description and complete genome sequences of Bradyrhizobium symbiodeficiens sp. nov., a non-symbiotic bacterium associated with legumes native to Canada.</title>
        <authorList>
            <person name="Bromfield E.S.P."/>
            <person name="Cloutier S."/>
            <person name="Nguyen H.D.T."/>
        </authorList>
    </citation>
    <scope>NUCLEOTIDE SEQUENCE [LARGE SCALE GENOMIC DNA]</scope>
    <source>
        <strain evidence="4 5">101S1MB</strain>
    </source>
</reference>
<dbReference type="InterPro" id="IPR001867">
    <property type="entry name" value="OmpR/PhoB-type_DNA-bd"/>
</dbReference>
<dbReference type="Pfam" id="PF13424">
    <property type="entry name" value="TPR_12"/>
    <property type="match status" value="1"/>
</dbReference>
<dbReference type="GO" id="GO:0003677">
    <property type="term" value="F:DNA binding"/>
    <property type="evidence" value="ECO:0007669"/>
    <property type="project" value="UniProtKB-UniRule"/>
</dbReference>
<evidence type="ECO:0000256" key="1">
    <source>
        <dbReference type="ARBA" id="ARBA00023125"/>
    </source>
</evidence>
<dbReference type="EMBL" id="CP050066">
    <property type="protein sequence ID" value="QIP06255.1"/>
    <property type="molecule type" value="Genomic_DNA"/>
</dbReference>
<dbReference type="SMART" id="SM00862">
    <property type="entry name" value="Trans_reg_C"/>
    <property type="match status" value="1"/>
</dbReference>
<dbReference type="CDD" id="cd00383">
    <property type="entry name" value="trans_reg_C"/>
    <property type="match status" value="1"/>
</dbReference>
<feature type="DNA-binding region" description="OmpR/PhoB-type" evidence="2">
    <location>
        <begin position="9"/>
        <end position="107"/>
    </location>
</feature>
<dbReference type="InterPro" id="IPR011990">
    <property type="entry name" value="TPR-like_helical_dom_sf"/>
</dbReference>
<dbReference type="Proteomes" id="UP000500895">
    <property type="component" value="Chromosome"/>
</dbReference>
<dbReference type="Gene3D" id="1.10.10.10">
    <property type="entry name" value="Winged helix-like DNA-binding domain superfamily/Winged helix DNA-binding domain"/>
    <property type="match status" value="1"/>
</dbReference>
<evidence type="ECO:0000313" key="5">
    <source>
        <dbReference type="Proteomes" id="UP000500895"/>
    </source>
</evidence>
<dbReference type="SUPFAM" id="SSF48452">
    <property type="entry name" value="TPR-like"/>
    <property type="match status" value="2"/>
</dbReference>
<dbReference type="InterPro" id="IPR016032">
    <property type="entry name" value="Sig_transdc_resp-reg_C-effctor"/>
</dbReference>
<feature type="domain" description="OmpR/PhoB-type" evidence="3">
    <location>
        <begin position="9"/>
        <end position="107"/>
    </location>
</feature>
<dbReference type="InterPro" id="IPR002182">
    <property type="entry name" value="NB-ARC"/>
</dbReference>
<dbReference type="InterPro" id="IPR058852">
    <property type="entry name" value="HTH_77"/>
</dbReference>
<evidence type="ECO:0000259" key="3">
    <source>
        <dbReference type="PROSITE" id="PS51755"/>
    </source>
</evidence>
<dbReference type="InterPro" id="IPR027417">
    <property type="entry name" value="P-loop_NTPase"/>
</dbReference>
<name>A0A6G9A1T1_9BRAD</name>
<accession>A0A6G9A1T1</accession>
<protein>
    <submittedName>
        <fullName evidence="4">Tetratricopeptide repeat protein</fullName>
    </submittedName>
</protein>
<dbReference type="PANTHER" id="PTHR47691:SF3">
    <property type="entry name" value="HTH-TYPE TRANSCRIPTIONAL REGULATOR RV0890C-RELATED"/>
    <property type="match status" value="1"/>
</dbReference>
<sequence>MTEPASIATGTLSFGPFTVTPQERLVTRNGVVLPLGAKAFDTLIALMSRPNAVVSKWDLMALVWPGITVDEANLRFHVAALRKALGDGKDGARYITTLSGRGYCFVAPISQTGIAAAQRPAPRLELPPVKLPNRLQRMIGRDDAIAAVSDKLIATRFVTIAGPGGVGKTAVAVAIAHDLLETFSDVAHFIDLAALSDPDLVITSILLMLGLPAQTDDPLPALLAHLRDKRMLLILDNCEHVITAAAPLASDIFHAAPEVHILATSREALRVEGEQVHRLAPLAVPPDGFGLTVAAAQTYPALQLFLERATASGAQIALDDATATIIGGICRKLDGMALAIELAAGRVEAYGLAQTAVLLDERLNLLWQGQRTAPPRQKTLQATLDWSYRLLSDLERLVLRRLAVFAGHFTLDAALEIVPDEHVDRSCLFDAVDSLVAKSMVAPRPIGAMMRYRLLDTTRAYLLEIEPGDASLSARHATYYRRWLEQAGMTWATVPSADERAIHFSALHNVRAALDWCFGADGNPGIGIALAAAATPIFLAMSLLIECRRWSERALLAIAPSSRGSAEEMHIQAALGLTLMFTRGGSEAARDALSRSLAIAEARGDEINQLQLLGRMHIFHERLGEFDAALGYAQQSLAVARSLGDPASIALAHSLLGVSLHLAGEHREALKMLEVAWQGPGTERISTVHGFDHRNRAGITLARELWLQGRPADARQLAQQTVTEAAQMDHPITLCIALIWAVSIDLWSGDIDAAEENIVRFVAHAESRSMGPYLAVGRGVKGELAIRRGDAVDGVETIRTSLRELRDAGYELLTTAFNIALVQGLLALGQIEQSAELIDDAIRLVARSGDHLYTPELLRLKGKVLLSLPEPDVEQAEARFMQSLDLSRRKGAKAWELRAAIDLAGFIAERGRRDEAKRLLQSVLKGFAEGSETEDIRIGNELLRMLSPP</sequence>
<dbReference type="Gene3D" id="3.40.50.300">
    <property type="entry name" value="P-loop containing nucleotide triphosphate hydrolases"/>
    <property type="match status" value="1"/>
</dbReference>
<organism evidence="4 5">
    <name type="scientific">Bradyrhizobium symbiodeficiens</name>
    <dbReference type="NCBI Taxonomy" id="1404367"/>
    <lineage>
        <taxon>Bacteria</taxon>
        <taxon>Pseudomonadati</taxon>
        <taxon>Pseudomonadota</taxon>
        <taxon>Alphaproteobacteria</taxon>
        <taxon>Hyphomicrobiales</taxon>
        <taxon>Nitrobacteraceae</taxon>
        <taxon>Bradyrhizobium</taxon>
    </lineage>
</organism>
<dbReference type="PANTHER" id="PTHR47691">
    <property type="entry name" value="REGULATOR-RELATED"/>
    <property type="match status" value="1"/>
</dbReference>
<dbReference type="GO" id="GO:0042802">
    <property type="term" value="F:identical protein binding"/>
    <property type="evidence" value="ECO:0007669"/>
    <property type="project" value="InterPro"/>
</dbReference>
<dbReference type="AlphaFoldDB" id="A0A6G9A1T1"/>
<dbReference type="InterPro" id="IPR011717">
    <property type="entry name" value="TPR-4"/>
</dbReference>
<dbReference type="Pfam" id="PF00486">
    <property type="entry name" value="Trans_reg_C"/>
    <property type="match status" value="1"/>
</dbReference>
<dbReference type="Pfam" id="PF25872">
    <property type="entry name" value="HTH_77"/>
    <property type="match status" value="1"/>
</dbReference>
<proteinExistence type="predicted"/>
<keyword evidence="1 2" id="KW-0238">DNA-binding</keyword>
<dbReference type="Pfam" id="PF00931">
    <property type="entry name" value="NB-ARC"/>
    <property type="match status" value="1"/>
</dbReference>
<dbReference type="GO" id="GO:0006355">
    <property type="term" value="P:regulation of DNA-templated transcription"/>
    <property type="evidence" value="ECO:0007669"/>
    <property type="project" value="InterPro"/>
</dbReference>
<dbReference type="PROSITE" id="PS51755">
    <property type="entry name" value="OMPR_PHOB"/>
    <property type="match status" value="1"/>
</dbReference>